<evidence type="ECO:0000259" key="5">
    <source>
        <dbReference type="Pfam" id="PF12849"/>
    </source>
</evidence>
<dbReference type="EMBL" id="SJPF01000001">
    <property type="protein sequence ID" value="TWT39040.1"/>
    <property type="molecule type" value="Genomic_DNA"/>
</dbReference>
<dbReference type="Proteomes" id="UP000318878">
    <property type="component" value="Unassembled WGS sequence"/>
</dbReference>
<organism evidence="6 7">
    <name type="scientific">Blastopirellula retiformator</name>
    <dbReference type="NCBI Taxonomy" id="2527970"/>
    <lineage>
        <taxon>Bacteria</taxon>
        <taxon>Pseudomonadati</taxon>
        <taxon>Planctomycetota</taxon>
        <taxon>Planctomycetia</taxon>
        <taxon>Pirellulales</taxon>
        <taxon>Pirellulaceae</taxon>
        <taxon>Blastopirellula</taxon>
    </lineage>
</organism>
<dbReference type="PANTHER" id="PTHR30570">
    <property type="entry name" value="PERIPLASMIC PHOSPHATE BINDING COMPONENT OF PHOSPHATE ABC TRANSPORTER"/>
    <property type="match status" value="1"/>
</dbReference>
<dbReference type="InterPro" id="IPR050811">
    <property type="entry name" value="Phosphate_ABC_transporter"/>
</dbReference>
<dbReference type="Gene3D" id="3.40.190.10">
    <property type="entry name" value="Periplasmic binding protein-like II"/>
    <property type="match status" value="2"/>
</dbReference>
<comment type="caution">
    <text evidence="6">The sequence shown here is derived from an EMBL/GenBank/DDBJ whole genome shotgun (WGS) entry which is preliminary data.</text>
</comment>
<dbReference type="Pfam" id="PF12849">
    <property type="entry name" value="PBP_like_2"/>
    <property type="match status" value="1"/>
</dbReference>
<proteinExistence type="inferred from homology"/>
<dbReference type="OrthoDB" id="9790048at2"/>
<accession>A0A5C5VM30</accession>
<dbReference type="NCBIfam" id="TIGR02136">
    <property type="entry name" value="ptsS_2"/>
    <property type="match status" value="1"/>
</dbReference>
<dbReference type="InterPro" id="IPR011862">
    <property type="entry name" value="Phos-bd"/>
</dbReference>
<keyword evidence="4" id="KW-0592">Phosphate transport</keyword>
<dbReference type="CDD" id="cd13566">
    <property type="entry name" value="PBP2_phosphate"/>
    <property type="match status" value="1"/>
</dbReference>
<gene>
    <name evidence="6" type="primary">pstS_1</name>
    <name evidence="6" type="ORF">Enr8_07350</name>
</gene>
<comment type="similarity">
    <text evidence="1 4">Belongs to the PstS family.</text>
</comment>
<keyword evidence="2 4" id="KW-0813">Transport</keyword>
<dbReference type="PANTHER" id="PTHR30570:SF6">
    <property type="entry name" value="PHOSPHATE-BINDING PROTEIN PSTS"/>
    <property type="match status" value="1"/>
</dbReference>
<feature type="domain" description="PBP" evidence="5">
    <location>
        <begin position="40"/>
        <end position="293"/>
    </location>
</feature>
<dbReference type="AlphaFoldDB" id="A0A5C5VM30"/>
<dbReference type="InterPro" id="IPR024370">
    <property type="entry name" value="PBP_domain"/>
</dbReference>
<keyword evidence="3 4" id="KW-0732">Signal</keyword>
<feature type="signal peptide" evidence="4">
    <location>
        <begin position="1"/>
        <end position="23"/>
    </location>
</feature>
<feature type="chain" id="PRO_5027141810" description="Phosphate-binding protein" evidence="4">
    <location>
        <begin position="24"/>
        <end position="322"/>
    </location>
</feature>
<reference evidence="6 7" key="1">
    <citation type="submission" date="2019-02" db="EMBL/GenBank/DDBJ databases">
        <title>Deep-cultivation of Planctomycetes and their phenomic and genomic characterization uncovers novel biology.</title>
        <authorList>
            <person name="Wiegand S."/>
            <person name="Jogler M."/>
            <person name="Boedeker C."/>
            <person name="Pinto D."/>
            <person name="Vollmers J."/>
            <person name="Rivas-Marin E."/>
            <person name="Kohn T."/>
            <person name="Peeters S.H."/>
            <person name="Heuer A."/>
            <person name="Rast P."/>
            <person name="Oberbeckmann S."/>
            <person name="Bunk B."/>
            <person name="Jeske O."/>
            <person name="Meyerdierks A."/>
            <person name="Storesund J.E."/>
            <person name="Kallscheuer N."/>
            <person name="Luecker S."/>
            <person name="Lage O.M."/>
            <person name="Pohl T."/>
            <person name="Merkel B.J."/>
            <person name="Hornburger P."/>
            <person name="Mueller R.-W."/>
            <person name="Bruemmer F."/>
            <person name="Labrenz M."/>
            <person name="Spormann A.M."/>
            <person name="Op Den Camp H."/>
            <person name="Overmann J."/>
            <person name="Amann R."/>
            <person name="Jetten M.S.M."/>
            <person name="Mascher T."/>
            <person name="Medema M.H."/>
            <person name="Devos D.P."/>
            <person name="Kaster A.-K."/>
            <person name="Ovreas L."/>
            <person name="Rohde M."/>
            <person name="Galperin M.Y."/>
            <person name="Jogler C."/>
        </authorList>
    </citation>
    <scope>NUCLEOTIDE SEQUENCE [LARGE SCALE GENOMIC DNA]</scope>
    <source>
        <strain evidence="6 7">Enr8</strain>
    </source>
</reference>
<evidence type="ECO:0000256" key="1">
    <source>
        <dbReference type="ARBA" id="ARBA00008725"/>
    </source>
</evidence>
<dbReference type="GO" id="GO:0042301">
    <property type="term" value="F:phosphate ion binding"/>
    <property type="evidence" value="ECO:0007669"/>
    <property type="project" value="UniProtKB-UniRule"/>
</dbReference>
<evidence type="ECO:0000256" key="4">
    <source>
        <dbReference type="RuleBase" id="RU367119"/>
    </source>
</evidence>
<sequence length="322" mass="34642" precursor="true">MNRSRNIFMVAALALAAPLAASAQVQVDPALPSYKPVQGVNGNISSMGSDTMNNLMTLWAEGFQKFYPGVTIEIEGKGSSTAPAALTKGTATFGPMSRPMKADEIDAFEKKFGYKPTQLGTSIDMLAVFVHKDNPIKGLSLQQLDDMFSSTRKSGGEDIATWGQLDLQGAWANRAISLYGRNSASGTYGYFKANALAKGDYKTSVKEQPGSSAVIQGVANDVAGIGYSGIGYRTAAVRVVPLSKSGDEYVEPSLETVSSYPLSRFLYLSVNHKPGTKLDPLRLEFIKYIFSKEGQEAVVKDGYLPLNAKVAQRQLDLILKAN</sequence>
<keyword evidence="7" id="KW-1185">Reference proteome</keyword>
<comment type="function">
    <text evidence="4">Involved in the system for phosphate transport across the cytoplasmic membrane.</text>
</comment>
<evidence type="ECO:0000256" key="2">
    <source>
        <dbReference type="ARBA" id="ARBA00022448"/>
    </source>
</evidence>
<dbReference type="SUPFAM" id="SSF53850">
    <property type="entry name" value="Periplasmic binding protein-like II"/>
    <property type="match status" value="1"/>
</dbReference>
<evidence type="ECO:0000313" key="7">
    <source>
        <dbReference type="Proteomes" id="UP000318878"/>
    </source>
</evidence>
<protein>
    <recommendedName>
        <fullName evidence="4">Phosphate-binding protein</fullName>
    </recommendedName>
</protein>
<dbReference type="RefSeq" id="WP_146429245.1">
    <property type="nucleotide sequence ID" value="NZ_SJPF01000001.1"/>
</dbReference>
<evidence type="ECO:0000313" key="6">
    <source>
        <dbReference type="EMBL" id="TWT39040.1"/>
    </source>
</evidence>
<dbReference type="GO" id="GO:0006817">
    <property type="term" value="P:phosphate ion transport"/>
    <property type="evidence" value="ECO:0007669"/>
    <property type="project" value="UniProtKB-UniRule"/>
</dbReference>
<name>A0A5C5VM30_9BACT</name>
<evidence type="ECO:0000256" key="3">
    <source>
        <dbReference type="ARBA" id="ARBA00022729"/>
    </source>
</evidence>